<protein>
    <recommendedName>
        <fullName evidence="3">Fe-S oxidoreductase</fullName>
    </recommendedName>
</protein>
<proteinExistence type="predicted"/>
<evidence type="ECO:0000313" key="1">
    <source>
        <dbReference type="EMBL" id="MDQ0163137.1"/>
    </source>
</evidence>
<evidence type="ECO:0008006" key="3">
    <source>
        <dbReference type="Google" id="ProtNLM"/>
    </source>
</evidence>
<gene>
    <name evidence="1" type="ORF">J2S06_002215</name>
</gene>
<dbReference type="RefSeq" id="WP_419152313.1">
    <property type="nucleotide sequence ID" value="NZ_JAUSTR010000010.1"/>
</dbReference>
<reference evidence="1 2" key="1">
    <citation type="submission" date="2023-07" db="EMBL/GenBank/DDBJ databases">
        <title>Genomic Encyclopedia of Type Strains, Phase IV (KMG-IV): sequencing the most valuable type-strain genomes for metagenomic binning, comparative biology and taxonomic classification.</title>
        <authorList>
            <person name="Goeker M."/>
        </authorList>
    </citation>
    <scope>NUCLEOTIDE SEQUENCE [LARGE SCALE GENOMIC DNA]</scope>
    <source>
        <strain evidence="1 2">DSM 19092</strain>
    </source>
</reference>
<name>A0ABT9VQ67_9BACI</name>
<dbReference type="NCBIfam" id="NF041239">
    <property type="entry name" value="Moor_selen_rel"/>
    <property type="match status" value="1"/>
</dbReference>
<dbReference type="EMBL" id="JAUSTR010000010">
    <property type="protein sequence ID" value="MDQ0163137.1"/>
    <property type="molecule type" value="Genomic_DNA"/>
</dbReference>
<sequence>MGTIHLVVSEQVKNWIRKKGGIVTISLFEPVNCCAAGPEVTTSLRKPNTEQLFKHYKVDDISFFIHPHIFSTSEQLEITLKGFSKFKFLQVSGFRPF</sequence>
<comment type="caution">
    <text evidence="1">The sequence shown here is derived from an EMBL/GenBank/DDBJ whole genome shotgun (WGS) entry which is preliminary data.</text>
</comment>
<evidence type="ECO:0000313" key="2">
    <source>
        <dbReference type="Proteomes" id="UP001225646"/>
    </source>
</evidence>
<dbReference type="Proteomes" id="UP001225646">
    <property type="component" value="Unassembled WGS sequence"/>
</dbReference>
<organism evidence="1 2">
    <name type="scientific">Aeribacillus alveayuensis</name>
    <dbReference type="NCBI Taxonomy" id="279215"/>
    <lineage>
        <taxon>Bacteria</taxon>
        <taxon>Bacillati</taxon>
        <taxon>Bacillota</taxon>
        <taxon>Bacilli</taxon>
        <taxon>Bacillales</taxon>
        <taxon>Bacillaceae</taxon>
        <taxon>Aeribacillus</taxon>
    </lineage>
</organism>
<accession>A0ABT9VQ67</accession>
<dbReference type="InterPro" id="IPR049744">
    <property type="entry name" value="CC/Se_fam"/>
</dbReference>
<keyword evidence="2" id="KW-1185">Reference proteome</keyword>